<reference evidence="4" key="1">
    <citation type="journal article" date="2019" name="Int. J. Syst. Evol. Microbiol.">
        <title>The Global Catalogue of Microorganisms (GCM) 10K type strain sequencing project: providing services to taxonomists for standard genome sequencing and annotation.</title>
        <authorList>
            <consortium name="The Broad Institute Genomics Platform"/>
            <consortium name="The Broad Institute Genome Sequencing Center for Infectious Disease"/>
            <person name="Wu L."/>
            <person name="Ma J."/>
        </authorList>
    </citation>
    <scope>NUCLEOTIDE SEQUENCE [LARGE SCALE GENOMIC DNA]</scope>
    <source>
        <strain evidence="4">LMG 24813</strain>
    </source>
</reference>
<proteinExistence type="inferred from homology"/>
<comment type="similarity">
    <text evidence="1">Belongs to the UPF0065 (bug) family.</text>
</comment>
<dbReference type="Proteomes" id="UP001595848">
    <property type="component" value="Unassembled WGS sequence"/>
</dbReference>
<accession>A0ABV8NY68</accession>
<name>A0ABV8NY68_9BURK</name>
<organism evidence="3 4">
    <name type="scientific">Candidimonas humi</name>
    <dbReference type="NCBI Taxonomy" id="683355"/>
    <lineage>
        <taxon>Bacteria</taxon>
        <taxon>Pseudomonadati</taxon>
        <taxon>Pseudomonadota</taxon>
        <taxon>Betaproteobacteria</taxon>
        <taxon>Burkholderiales</taxon>
        <taxon>Alcaligenaceae</taxon>
        <taxon>Candidimonas</taxon>
    </lineage>
</organism>
<feature type="signal peptide" evidence="2">
    <location>
        <begin position="1"/>
        <end position="34"/>
    </location>
</feature>
<dbReference type="PANTHER" id="PTHR42928:SF5">
    <property type="entry name" value="BLR1237 PROTEIN"/>
    <property type="match status" value="1"/>
</dbReference>
<dbReference type="PIRSF" id="PIRSF017082">
    <property type="entry name" value="YflP"/>
    <property type="match status" value="1"/>
</dbReference>
<keyword evidence="2" id="KW-0732">Signal</keyword>
<comment type="caution">
    <text evidence="3">The sequence shown here is derived from an EMBL/GenBank/DDBJ whole genome shotgun (WGS) entry which is preliminary data.</text>
</comment>
<dbReference type="Pfam" id="PF03401">
    <property type="entry name" value="TctC"/>
    <property type="match status" value="1"/>
</dbReference>
<dbReference type="EMBL" id="JBHSBV010000003">
    <property type="protein sequence ID" value="MFC4201261.1"/>
    <property type="molecule type" value="Genomic_DNA"/>
</dbReference>
<gene>
    <name evidence="3" type="ORF">ACFOY1_09870</name>
</gene>
<evidence type="ECO:0000313" key="4">
    <source>
        <dbReference type="Proteomes" id="UP001595848"/>
    </source>
</evidence>
<evidence type="ECO:0000256" key="2">
    <source>
        <dbReference type="SAM" id="SignalP"/>
    </source>
</evidence>
<evidence type="ECO:0000256" key="1">
    <source>
        <dbReference type="ARBA" id="ARBA00006987"/>
    </source>
</evidence>
<evidence type="ECO:0000313" key="3">
    <source>
        <dbReference type="EMBL" id="MFC4201261.1"/>
    </source>
</evidence>
<dbReference type="PANTHER" id="PTHR42928">
    <property type="entry name" value="TRICARBOXYLATE-BINDING PROTEIN"/>
    <property type="match status" value="1"/>
</dbReference>
<dbReference type="InterPro" id="IPR005064">
    <property type="entry name" value="BUG"/>
</dbReference>
<dbReference type="CDD" id="cd07012">
    <property type="entry name" value="PBP2_Bug_TTT"/>
    <property type="match status" value="1"/>
</dbReference>
<sequence>MPQSGLSLKTSLKMLKPLACAALFALASSTGAQAATYPNRPITLIVPYPPGGTTDIAARAVAHVMEGELKQPIIAENHAGAGGMIGMGMVAHAKPDGYTIGLGTIGTQSINQFIYKNMPYDPSTAFVPIALVITTPNVIAVSANSKIKSIADLIAAAKAKEAKGDKLSFASPGVGSSVHLTGVYFEQMAGIHMLHVPFKGGAESIPAVTGGHVDILFDNLPSSLAQIKSGTRLRGLAVTSAQRSPAIPDIPTVAESGVPGFDVTAWFGIWAPKGTPQPIVDKLIAAAKQALKSPKLDALFATQGAQAGTLFGPDLGAFVQKERQRWSKLIHDRHIQAQ</sequence>
<keyword evidence="4" id="KW-1185">Reference proteome</keyword>
<dbReference type="RefSeq" id="WP_217963369.1">
    <property type="nucleotide sequence ID" value="NZ_JAHTBN010000002.1"/>
</dbReference>
<protein>
    <submittedName>
        <fullName evidence="3">Bug family tripartite tricarboxylate transporter substrate binding protein</fullName>
    </submittedName>
</protein>
<feature type="chain" id="PRO_5047500014" evidence="2">
    <location>
        <begin position="35"/>
        <end position="338"/>
    </location>
</feature>